<dbReference type="AlphaFoldDB" id="A0A0V0QQR6"/>
<sequence length="131" mass="14700">MQSNDASYNQMNTTNGSNQGMTSPPQQQQQYNQPPQQQQYYQPPMPQQQQSQAPQFLVVQQESQGWKCHACQSGGFVDETSCCGCHCLLWCIFVPFGICIYPCCCKSAHGKTRKCLNCQTKVTISDGRCCN</sequence>
<name>A0A0V0QQR6_PSEPJ</name>
<accession>A0A0V0QQR6</accession>
<feature type="compositionally biased region" description="Polar residues" evidence="1">
    <location>
        <begin position="1"/>
        <end position="23"/>
    </location>
</feature>
<dbReference type="EMBL" id="LDAU01000119">
    <property type="protein sequence ID" value="KRX04352.1"/>
    <property type="molecule type" value="Genomic_DNA"/>
</dbReference>
<dbReference type="Proteomes" id="UP000054937">
    <property type="component" value="Unassembled WGS sequence"/>
</dbReference>
<feature type="compositionally biased region" description="Low complexity" evidence="1">
    <location>
        <begin position="24"/>
        <end position="55"/>
    </location>
</feature>
<evidence type="ECO:0000313" key="2">
    <source>
        <dbReference type="EMBL" id="KRX04352.1"/>
    </source>
</evidence>
<reference evidence="2 3" key="1">
    <citation type="journal article" date="2015" name="Sci. Rep.">
        <title>Genome of the facultative scuticociliatosis pathogen Pseudocohnilembus persalinus provides insight into its virulence through horizontal gene transfer.</title>
        <authorList>
            <person name="Xiong J."/>
            <person name="Wang G."/>
            <person name="Cheng J."/>
            <person name="Tian M."/>
            <person name="Pan X."/>
            <person name="Warren A."/>
            <person name="Jiang C."/>
            <person name="Yuan D."/>
            <person name="Miao W."/>
        </authorList>
    </citation>
    <scope>NUCLEOTIDE SEQUENCE [LARGE SCALE GENOMIC DNA]</scope>
    <source>
        <strain evidence="2">36N120E</strain>
    </source>
</reference>
<comment type="caution">
    <text evidence="2">The sequence shown here is derived from an EMBL/GenBank/DDBJ whole genome shotgun (WGS) entry which is preliminary data.</text>
</comment>
<evidence type="ECO:0000313" key="3">
    <source>
        <dbReference type="Proteomes" id="UP000054937"/>
    </source>
</evidence>
<keyword evidence="3" id="KW-1185">Reference proteome</keyword>
<organism evidence="2 3">
    <name type="scientific">Pseudocohnilembus persalinus</name>
    <name type="common">Ciliate</name>
    <dbReference type="NCBI Taxonomy" id="266149"/>
    <lineage>
        <taxon>Eukaryota</taxon>
        <taxon>Sar</taxon>
        <taxon>Alveolata</taxon>
        <taxon>Ciliophora</taxon>
        <taxon>Intramacronucleata</taxon>
        <taxon>Oligohymenophorea</taxon>
        <taxon>Scuticociliatia</taxon>
        <taxon>Philasterida</taxon>
        <taxon>Pseudocohnilembidae</taxon>
        <taxon>Pseudocohnilembus</taxon>
    </lineage>
</organism>
<protein>
    <submittedName>
        <fullName evidence="2">Uncharacterized protein</fullName>
    </submittedName>
</protein>
<gene>
    <name evidence="2" type="ORF">PPERSA_03592</name>
</gene>
<evidence type="ECO:0000256" key="1">
    <source>
        <dbReference type="SAM" id="MobiDB-lite"/>
    </source>
</evidence>
<feature type="region of interest" description="Disordered" evidence="1">
    <location>
        <begin position="1"/>
        <end position="55"/>
    </location>
</feature>
<proteinExistence type="predicted"/>
<dbReference type="InParanoid" id="A0A0V0QQR6"/>